<dbReference type="InterPro" id="IPR002401">
    <property type="entry name" value="Cyt_P450_E_grp-I"/>
</dbReference>
<comment type="similarity">
    <text evidence="3 16">Belongs to the cytochrome P450 family.</text>
</comment>
<dbReference type="PRINTS" id="PR00385">
    <property type="entry name" value="P450"/>
</dbReference>
<keyword evidence="12" id="KW-0472">Membrane</keyword>
<evidence type="ECO:0000256" key="2">
    <source>
        <dbReference type="ARBA" id="ARBA00004325"/>
    </source>
</evidence>
<keyword evidence="13" id="KW-0755">Steroidogenesis</keyword>
<sequence length="507" mass="57084">MRRIRASGSVALGVKRGFCVAAAVEDGKVKVGDVRKGRVRSFQEIPHTGRSGWVNLLRFWREDRFRQLHKHMERTFSALGPIYRENVGTLSSVNILLPADVAELFQSEGLHPRRMTLQPWATHREIRQHSKGVFLKNGEEWRSDRLQLNKEVMMSGAVQRFLPLLDEVARDFCRMLQVRVEKEGRSLTMDPSPDLFRFALEASCHVIYGERIGLFSSSPSLESQKFIWAVERMLTTTPPLLYLPPRLLLCLSAPLWTQHATAWDHIFSHGQDPEGVPAPGVLPGWRLCGWGGQLSLDLIKANITELMAGGVDTTAVPLQFALFELGRNPEVQEKVRQQVRTSWAQAGGDPQKALQGAPLLKGTIKEVLRLYPVGITVQRYPVKDIVLQNYHIPAGTMVQACLYPMGRSSEVFEDPLRFDPTRWSSGREEGRRAEGSGFRSLAFGFGARQCVGRRIAENEMQLFLMHMLLSFHLSISSSEDLKTTVTLILQPETPPRITFSRLSGAPI</sequence>
<dbReference type="PANTHER" id="PTHR24279">
    <property type="entry name" value="CYTOCHROME P450"/>
    <property type="match status" value="1"/>
</dbReference>
<dbReference type="GO" id="GO:0020037">
    <property type="term" value="F:heme binding"/>
    <property type="evidence" value="ECO:0007669"/>
    <property type="project" value="InterPro"/>
</dbReference>
<dbReference type="EC" id="1.14.15.4" evidence="4"/>
<dbReference type="GO" id="GO:0005743">
    <property type="term" value="C:mitochondrial inner membrane"/>
    <property type="evidence" value="ECO:0007669"/>
    <property type="project" value="TreeGrafter"/>
</dbReference>
<evidence type="ECO:0000256" key="4">
    <source>
        <dbReference type="ARBA" id="ARBA00012767"/>
    </source>
</evidence>
<keyword evidence="11" id="KW-0496">Mitochondrion</keyword>
<dbReference type="PANTHER" id="PTHR24279:SF1">
    <property type="entry name" value="CYTOCHROME P450 11B2, MITOCHONDRIAL"/>
    <property type="match status" value="1"/>
</dbReference>
<dbReference type="GO" id="GO:0004507">
    <property type="term" value="F:steroid 11-beta-monooxygenase activity"/>
    <property type="evidence" value="ECO:0007669"/>
    <property type="project" value="UniProtKB-EC"/>
</dbReference>
<evidence type="ECO:0000256" key="10">
    <source>
        <dbReference type="ARBA" id="ARBA00023033"/>
    </source>
</evidence>
<dbReference type="Gene3D" id="1.10.630.10">
    <property type="entry name" value="Cytochrome P450"/>
    <property type="match status" value="1"/>
</dbReference>
<keyword evidence="8 16" id="KW-0560">Oxidoreductase</keyword>
<keyword evidence="6 15" id="KW-0479">Metal-binding</keyword>
<dbReference type="Proteomes" id="UP001501940">
    <property type="component" value="Chromosome 9"/>
</dbReference>
<evidence type="ECO:0000256" key="6">
    <source>
        <dbReference type="ARBA" id="ARBA00022723"/>
    </source>
</evidence>
<dbReference type="GO" id="GO:0005506">
    <property type="term" value="F:iron ion binding"/>
    <property type="evidence" value="ECO:0007669"/>
    <property type="project" value="InterPro"/>
</dbReference>
<feature type="binding site" description="axial binding residue" evidence="15">
    <location>
        <position position="450"/>
    </location>
    <ligand>
        <name>heme</name>
        <dbReference type="ChEBI" id="CHEBI:30413"/>
    </ligand>
    <ligandPart>
        <name>Fe</name>
        <dbReference type="ChEBI" id="CHEBI:18248"/>
    </ligandPart>
</feature>
<keyword evidence="18" id="KW-1185">Reference proteome</keyword>
<evidence type="ECO:0000256" key="11">
    <source>
        <dbReference type="ARBA" id="ARBA00023128"/>
    </source>
</evidence>
<dbReference type="GO" id="GO:0008203">
    <property type="term" value="P:cholesterol metabolic process"/>
    <property type="evidence" value="ECO:0007669"/>
    <property type="project" value="TreeGrafter"/>
</dbReference>
<evidence type="ECO:0000256" key="13">
    <source>
        <dbReference type="ARBA" id="ARBA00023250"/>
    </source>
</evidence>
<evidence type="ECO:0000256" key="8">
    <source>
        <dbReference type="ARBA" id="ARBA00023002"/>
    </source>
</evidence>
<reference evidence="17" key="2">
    <citation type="submission" date="2025-08" db="UniProtKB">
        <authorList>
            <consortium name="Ensembl"/>
        </authorList>
    </citation>
    <scope>IDENTIFICATION</scope>
</reference>
<evidence type="ECO:0000256" key="1">
    <source>
        <dbReference type="ARBA" id="ARBA00001971"/>
    </source>
</evidence>
<comment type="cofactor">
    <cofactor evidence="1 15">
        <name>heme</name>
        <dbReference type="ChEBI" id="CHEBI:30413"/>
    </cofactor>
</comment>
<dbReference type="InterPro" id="IPR017972">
    <property type="entry name" value="Cyt_P450_CS"/>
</dbReference>
<dbReference type="InterPro" id="IPR036396">
    <property type="entry name" value="Cyt_P450_sf"/>
</dbReference>
<dbReference type="SUPFAM" id="SSF48264">
    <property type="entry name" value="Cytochrome P450"/>
    <property type="match status" value="1"/>
</dbReference>
<dbReference type="GO" id="GO:0006704">
    <property type="term" value="P:glucocorticoid biosynthetic process"/>
    <property type="evidence" value="ECO:0007669"/>
    <property type="project" value="TreeGrafter"/>
</dbReference>
<keyword evidence="10 16" id="KW-0503">Monooxygenase</keyword>
<dbReference type="Pfam" id="PF00067">
    <property type="entry name" value="p450"/>
    <property type="match status" value="2"/>
</dbReference>
<dbReference type="GO" id="GO:0006700">
    <property type="term" value="P:C21-steroid hormone biosynthetic process"/>
    <property type="evidence" value="ECO:0007669"/>
    <property type="project" value="TreeGrafter"/>
</dbReference>
<evidence type="ECO:0000256" key="9">
    <source>
        <dbReference type="ARBA" id="ARBA00023004"/>
    </source>
</evidence>
<dbReference type="InterPro" id="IPR001128">
    <property type="entry name" value="Cyt_P450"/>
</dbReference>
<evidence type="ECO:0000256" key="3">
    <source>
        <dbReference type="ARBA" id="ARBA00010617"/>
    </source>
</evidence>
<evidence type="ECO:0000256" key="7">
    <source>
        <dbReference type="ARBA" id="ARBA00022946"/>
    </source>
</evidence>
<evidence type="ECO:0000256" key="5">
    <source>
        <dbReference type="ARBA" id="ARBA00022617"/>
    </source>
</evidence>
<evidence type="ECO:0000256" key="12">
    <source>
        <dbReference type="ARBA" id="ARBA00023136"/>
    </source>
</evidence>
<accession>A0AAQ5Y3K2</accession>
<evidence type="ECO:0000313" key="18">
    <source>
        <dbReference type="Proteomes" id="UP001501940"/>
    </source>
</evidence>
<evidence type="ECO:0000256" key="15">
    <source>
        <dbReference type="PIRSR" id="PIRSR602401-1"/>
    </source>
</evidence>
<dbReference type="GO" id="GO:0071375">
    <property type="term" value="P:cellular response to peptide hormone stimulus"/>
    <property type="evidence" value="ECO:0007669"/>
    <property type="project" value="TreeGrafter"/>
</dbReference>
<reference evidence="17 18" key="1">
    <citation type="submission" date="2022-01" db="EMBL/GenBank/DDBJ databases">
        <title>A chromosome-scale genome assembly of the false clownfish, Amphiprion ocellaris.</title>
        <authorList>
            <person name="Ryu T."/>
        </authorList>
    </citation>
    <scope>NUCLEOTIDE SEQUENCE [LARGE SCALE GENOMIC DNA]</scope>
</reference>
<dbReference type="InterPro" id="IPR050479">
    <property type="entry name" value="CYP11_CYP27_families"/>
</dbReference>
<dbReference type="Ensembl" id="ENSAOCT00000072676.1">
    <property type="protein sequence ID" value="ENSAOCP00000046476.1"/>
    <property type="gene ID" value="ENSAOCG00000023425.2"/>
</dbReference>
<protein>
    <recommendedName>
        <fullName evidence="4">steroid 11beta-monooxygenase</fullName>
        <ecNumber evidence="4">1.14.15.4</ecNumber>
    </recommendedName>
    <alternativeName>
        <fullName evidence="14">Cytochrome P450C11</fullName>
    </alternativeName>
</protein>
<proteinExistence type="inferred from homology"/>
<dbReference type="GeneTree" id="ENSGT00940000161506"/>
<keyword evidence="5 15" id="KW-0349">Heme</keyword>
<evidence type="ECO:0000256" key="16">
    <source>
        <dbReference type="RuleBase" id="RU000461"/>
    </source>
</evidence>
<keyword evidence="7" id="KW-0809">Transit peptide</keyword>
<dbReference type="PROSITE" id="PS00086">
    <property type="entry name" value="CYTOCHROME_P450"/>
    <property type="match status" value="1"/>
</dbReference>
<organism evidence="17 18">
    <name type="scientific">Amphiprion ocellaris</name>
    <name type="common">Clown anemonefish</name>
    <dbReference type="NCBI Taxonomy" id="80972"/>
    <lineage>
        <taxon>Eukaryota</taxon>
        <taxon>Metazoa</taxon>
        <taxon>Chordata</taxon>
        <taxon>Craniata</taxon>
        <taxon>Vertebrata</taxon>
        <taxon>Euteleostomi</taxon>
        <taxon>Actinopterygii</taxon>
        <taxon>Neopterygii</taxon>
        <taxon>Teleostei</taxon>
        <taxon>Neoteleostei</taxon>
        <taxon>Acanthomorphata</taxon>
        <taxon>Ovalentaria</taxon>
        <taxon>Pomacentridae</taxon>
        <taxon>Amphiprion</taxon>
    </lineage>
</organism>
<evidence type="ECO:0000256" key="14">
    <source>
        <dbReference type="ARBA" id="ARBA00042800"/>
    </source>
</evidence>
<name>A0AAQ5Y3K2_AMPOC</name>
<dbReference type="GO" id="GO:0034650">
    <property type="term" value="P:cortisol metabolic process"/>
    <property type="evidence" value="ECO:0007669"/>
    <property type="project" value="TreeGrafter"/>
</dbReference>
<dbReference type="PRINTS" id="PR00463">
    <property type="entry name" value="EP450I"/>
</dbReference>
<keyword evidence="9 15" id="KW-0408">Iron</keyword>
<comment type="subcellular location">
    <subcellularLocation>
        <location evidence="2">Mitochondrion membrane</location>
    </subcellularLocation>
</comment>
<reference evidence="17" key="3">
    <citation type="submission" date="2025-09" db="UniProtKB">
        <authorList>
            <consortium name="Ensembl"/>
        </authorList>
    </citation>
    <scope>IDENTIFICATION</scope>
</reference>
<evidence type="ECO:0000313" key="17">
    <source>
        <dbReference type="Ensembl" id="ENSAOCP00000046476.1"/>
    </source>
</evidence>
<dbReference type="AlphaFoldDB" id="A0AAQ5Y3K2"/>